<dbReference type="Gene3D" id="1.10.220.10">
    <property type="entry name" value="Annexin"/>
    <property type="match status" value="2"/>
</dbReference>
<dbReference type="SMART" id="SM00335">
    <property type="entry name" value="ANX"/>
    <property type="match status" value="2"/>
</dbReference>
<reference evidence="11" key="1">
    <citation type="submission" date="2016-06" db="UniProtKB">
        <authorList>
            <consortium name="WormBaseParasite"/>
        </authorList>
    </citation>
    <scope>IDENTIFICATION</scope>
</reference>
<dbReference type="AlphaFoldDB" id="A0A183E5X6"/>
<evidence type="ECO:0000256" key="1">
    <source>
        <dbReference type="ARBA" id="ARBA00007831"/>
    </source>
</evidence>
<dbReference type="OrthoDB" id="37886at2759"/>
<dbReference type="GO" id="GO:0005634">
    <property type="term" value="C:nucleus"/>
    <property type="evidence" value="ECO:0007669"/>
    <property type="project" value="TreeGrafter"/>
</dbReference>
<evidence type="ECO:0000256" key="4">
    <source>
        <dbReference type="ARBA" id="ARBA00022990"/>
    </source>
</evidence>
<evidence type="ECO:0000256" key="8">
    <source>
        <dbReference type="RuleBase" id="RU003540"/>
    </source>
</evidence>
<keyword evidence="2" id="KW-0597">Phosphoprotein</keyword>
<evidence type="ECO:0000256" key="6">
    <source>
        <dbReference type="ARBA" id="ARBA00023329"/>
    </source>
</evidence>
<accession>A0A183E5X6</accession>
<comment type="similarity">
    <text evidence="1 8">Belongs to the annexin family.</text>
</comment>
<dbReference type="PANTHER" id="PTHR10502">
    <property type="entry name" value="ANNEXIN"/>
    <property type="match status" value="1"/>
</dbReference>
<gene>
    <name evidence="9" type="ORF">GPUH_LOCUS16367</name>
</gene>
<keyword evidence="4" id="KW-0007">Acetylation</keyword>
<dbReference type="GO" id="GO:0042589">
    <property type="term" value="C:zymogen granule membrane"/>
    <property type="evidence" value="ECO:0007669"/>
    <property type="project" value="UniProtKB-SubCell"/>
</dbReference>
<dbReference type="WBParaSite" id="GPUH_0001638901-mRNA-1">
    <property type="protein sequence ID" value="GPUH_0001638901-mRNA-1"/>
    <property type="gene ID" value="GPUH_0001638901"/>
</dbReference>
<dbReference type="GO" id="GO:0005544">
    <property type="term" value="F:calcium-dependent phospholipid binding"/>
    <property type="evidence" value="ECO:0007669"/>
    <property type="project" value="UniProtKB-KW"/>
</dbReference>
<dbReference type="Proteomes" id="UP000271098">
    <property type="component" value="Unassembled WGS sequence"/>
</dbReference>
<proteinExistence type="inferred from homology"/>
<dbReference type="InterPro" id="IPR001464">
    <property type="entry name" value="Annexin"/>
</dbReference>
<evidence type="ECO:0000313" key="10">
    <source>
        <dbReference type="Proteomes" id="UP000271098"/>
    </source>
</evidence>
<evidence type="ECO:0000313" key="11">
    <source>
        <dbReference type="WBParaSite" id="GPUH_0001638901-mRNA-1"/>
    </source>
</evidence>
<reference evidence="9 10" key="2">
    <citation type="submission" date="2018-11" db="EMBL/GenBank/DDBJ databases">
        <authorList>
            <consortium name="Pathogen Informatics"/>
        </authorList>
    </citation>
    <scope>NUCLEOTIDE SEQUENCE [LARGE SCALE GENOMIC DNA]</scope>
</reference>
<dbReference type="GO" id="GO:0043395">
    <property type="term" value="F:heparan sulfate proteoglycan binding"/>
    <property type="evidence" value="ECO:0007669"/>
    <property type="project" value="TreeGrafter"/>
</dbReference>
<comment type="subcellular location">
    <subcellularLocation>
        <location evidence="7">Zymogen granule membrane</location>
        <topology evidence="7">Peripheral membrane protein</topology>
    </subcellularLocation>
</comment>
<dbReference type="EMBL" id="UYRT01083655">
    <property type="protein sequence ID" value="VDN27744.1"/>
    <property type="molecule type" value="Genomic_DNA"/>
</dbReference>
<name>A0A183E5X6_9BILA</name>
<evidence type="ECO:0000256" key="5">
    <source>
        <dbReference type="ARBA" id="ARBA00023216"/>
    </source>
</evidence>
<dbReference type="PROSITE" id="PS00223">
    <property type="entry name" value="ANNEXIN_1"/>
    <property type="match status" value="1"/>
</dbReference>
<keyword evidence="6" id="KW-0968">Cytoplasmic vesicle</keyword>
<dbReference type="GO" id="GO:0001786">
    <property type="term" value="F:phosphatidylserine binding"/>
    <property type="evidence" value="ECO:0007669"/>
    <property type="project" value="TreeGrafter"/>
</dbReference>
<dbReference type="InterPro" id="IPR018252">
    <property type="entry name" value="Annexin_repeat_CS"/>
</dbReference>
<dbReference type="GO" id="GO:0005886">
    <property type="term" value="C:plasma membrane"/>
    <property type="evidence" value="ECO:0007669"/>
    <property type="project" value="TreeGrafter"/>
</dbReference>
<keyword evidence="10" id="KW-1185">Reference proteome</keyword>
<dbReference type="PANTHER" id="PTHR10502:SF177">
    <property type="entry name" value="ANNEXIN B10"/>
    <property type="match status" value="1"/>
</dbReference>
<dbReference type="PRINTS" id="PR00200">
    <property type="entry name" value="ANNEXINIV"/>
</dbReference>
<dbReference type="GO" id="GO:0005509">
    <property type="term" value="F:calcium ion binding"/>
    <property type="evidence" value="ECO:0007669"/>
    <property type="project" value="InterPro"/>
</dbReference>
<comment type="domain">
    <text evidence="8">A pair of annexin repeats may form one binding site for calcium and phospholipid.</text>
</comment>
<evidence type="ECO:0000256" key="7">
    <source>
        <dbReference type="ARBA" id="ARBA00024321"/>
    </source>
</evidence>
<keyword evidence="3 8" id="KW-0677">Repeat</keyword>
<sequence>MTGEFYGTIKPQANFNAEEAADRLYEAMKGPGCDKYKVIQVIAHCNNAQRQMMRTPYKNKYGKDLSEELKKELSGDFEDVILALMDTPTKYDAMQLQKAMKGLGTTESTLIDILCSRNDDELEAIKNEYKDEYGKTLENDIVGDTSGDFKELLLALLNTRRDRSYN</sequence>
<dbReference type="FunFam" id="1.10.220.10:FF:000003">
    <property type="entry name" value="Annexin"/>
    <property type="match status" value="1"/>
</dbReference>
<keyword evidence="8" id="KW-0111">Calcium/phospholipid-binding</keyword>
<keyword evidence="8" id="KW-0106">Calcium</keyword>
<dbReference type="Pfam" id="PF00191">
    <property type="entry name" value="Annexin"/>
    <property type="match status" value="2"/>
</dbReference>
<dbReference type="FunFam" id="1.10.220.10:FF:000005">
    <property type="entry name" value="Annexin"/>
    <property type="match status" value="1"/>
</dbReference>
<dbReference type="PRINTS" id="PR00196">
    <property type="entry name" value="ANNEXIN"/>
</dbReference>
<organism evidence="11">
    <name type="scientific">Gongylonema pulchrum</name>
    <dbReference type="NCBI Taxonomy" id="637853"/>
    <lineage>
        <taxon>Eukaryota</taxon>
        <taxon>Metazoa</taxon>
        <taxon>Ecdysozoa</taxon>
        <taxon>Nematoda</taxon>
        <taxon>Chromadorea</taxon>
        <taxon>Rhabditida</taxon>
        <taxon>Spirurina</taxon>
        <taxon>Spiruromorpha</taxon>
        <taxon>Spiruroidea</taxon>
        <taxon>Gongylonematidae</taxon>
        <taxon>Gongylonema</taxon>
    </lineage>
</organism>
<keyword evidence="5 8" id="KW-0041">Annexin</keyword>
<dbReference type="InterPro" id="IPR037104">
    <property type="entry name" value="Annexin_sf"/>
</dbReference>
<dbReference type="InterPro" id="IPR002391">
    <property type="entry name" value="ANX4"/>
</dbReference>
<dbReference type="InterPro" id="IPR018502">
    <property type="entry name" value="Annexin_repeat"/>
</dbReference>
<evidence type="ECO:0000256" key="3">
    <source>
        <dbReference type="ARBA" id="ARBA00022737"/>
    </source>
</evidence>
<evidence type="ECO:0000313" key="9">
    <source>
        <dbReference type="EMBL" id="VDN27744.1"/>
    </source>
</evidence>
<dbReference type="SUPFAM" id="SSF47874">
    <property type="entry name" value="Annexin"/>
    <property type="match status" value="1"/>
</dbReference>
<dbReference type="PROSITE" id="PS51897">
    <property type="entry name" value="ANNEXIN_2"/>
    <property type="match status" value="2"/>
</dbReference>
<protein>
    <recommendedName>
        <fullName evidence="8">Annexin</fullName>
    </recommendedName>
</protein>
<evidence type="ECO:0000256" key="2">
    <source>
        <dbReference type="ARBA" id="ARBA00022553"/>
    </source>
</evidence>